<protein>
    <recommendedName>
        <fullName evidence="3">Mediator of RNA polymerase II transcription subunit 33A</fullName>
    </recommendedName>
</protein>
<keyword evidence="2" id="KW-1185">Reference proteome</keyword>
<dbReference type="InterPro" id="IPR039638">
    <property type="entry name" value="MED33A/B"/>
</dbReference>
<name>A0ABD3DSX4_9LAMI</name>
<evidence type="ECO:0008006" key="3">
    <source>
        <dbReference type="Google" id="ProtNLM"/>
    </source>
</evidence>
<reference evidence="2" key="1">
    <citation type="journal article" date="2024" name="IScience">
        <title>Strigolactones Initiate the Formation of Haustorium-like Structures in Castilleja.</title>
        <authorList>
            <person name="Buerger M."/>
            <person name="Peterson D."/>
            <person name="Chory J."/>
        </authorList>
    </citation>
    <scope>NUCLEOTIDE SEQUENCE [LARGE SCALE GENOMIC DNA]</scope>
</reference>
<evidence type="ECO:0000313" key="1">
    <source>
        <dbReference type="EMBL" id="KAL3644851.1"/>
    </source>
</evidence>
<dbReference type="PANTHER" id="PTHR33739:SF7">
    <property type="entry name" value="MEDIATOR OF RNA POLYMERASE II TRANSCRIPTION SUBUNIT 33B"/>
    <property type="match status" value="1"/>
</dbReference>
<accession>A0ABD3DSX4</accession>
<dbReference type="Proteomes" id="UP001632038">
    <property type="component" value="Unassembled WGS sequence"/>
</dbReference>
<evidence type="ECO:0000313" key="2">
    <source>
        <dbReference type="Proteomes" id="UP001632038"/>
    </source>
</evidence>
<dbReference type="PANTHER" id="PTHR33739">
    <property type="entry name" value="OS07G0681500 PROTEIN"/>
    <property type="match status" value="1"/>
</dbReference>
<sequence>MAAEEVMKQQRPWDGISKLTMAAQERGTDPLVWATQLSSSLASAGVSMPSVEVSEILVSHICWSNNIPIAWKFLEMALALRIVPPLFVLALLSTRVVPSRRRYPAAYRLYMEFIKRYAFSLKSLINGPNYKKIMESIGDILQFRQVFGVEYSEPGHLVVEFILSTVWELLDASLDDEGLLEHTLEKKSRWPINREDMEIDSLDGFEGEKMEARMALSKMNTLMAIEIIGEFLQNKVTAQILYLARRNMRMQWDCFIQHLRLLTAKSESLRNSKNISPEAILQLTSNTREVLSRASKMSIIGTTHIPSAGICNGTFRAALWLPIDLYLEDAMDGSQIGIAGLVKSLQALNQTTWQDAFLGLWTAALRLVQRERNSIEGPIPRLDTCLCILLPIATLVVVNIIEEEENVLNGEVEHRSINQKKPTESLGKRREDLVSSLQWLGCLEGLLTPPQLVSSLANQAAAKAIMFLSGISVGSGHLDDMSVNCSGNLRHLIVEACIARNVLDTSAYLWPGYVKGRCNQIPRNISGRMPGWSSLMNGSPLTPQMICALVSTPATSLAEIERMYEIAVTGTDDEKNSAATILCGASLCRGWNIQEHTGFLIIKLLSPAVPGDFSGSESHLIGYAPFLNVLLVGMLSVDCIHIFSLHGLVPHLAAALMPICEVFGSCAPITSWPLNTGETISSHDVFSTAFTLLLKLWRFDQPPGAQVGSQLTPEYLLLVHNSQIASYENQPKNQNNTDRLSRLAYPSSGCPVFMDCFPKLKCWYRKHQECISCTLSSLVPGNSVHQIVEVLCTMFRKIDRGGQACTSASGSDESYLRLKLPAWDILEAIPFVLDAALTACAYGRLSPRELTTGLKNLADFLPAALASILSYFSAEVSRGLWKPAYMNGTDWPSPAANLSMIEEQIEKVLAATGVTVPFLSTGSSSPVTLPLPLAALLSLTITYKRNGVKDRHLILVNPAMANLSISCPWPSMSIIAALWTQKVKHWTDYSIYAASKTVFHHSNDAIVQLIRACFTAALGLNSSVPSNGGVSALLGHGLGSRFSGGISAVAPGTLYLSVHRTIRNAILMTEETVSILMHTVNDITSSGLPQQNMQNLNKLKYGQLSLVRAMNRIKTAASLGASLVWLTGGLNSIQSLYKEILPSWFICIHGSDPNNGQESGGMLGGYALAYFTHFCGLFAWGLDSASPASKRRQKVLTNHLEFLASALNGKVSLGCNKATWRAYVTGYFSLIISCTPNWMLEVDVEVLKGVSKGLKQWNENEMGLALLGISGIGAMGAAAEMIIETGS</sequence>
<comment type="caution">
    <text evidence="1">The sequence shown here is derived from an EMBL/GenBank/DDBJ whole genome shotgun (WGS) entry which is preliminary data.</text>
</comment>
<gene>
    <name evidence="1" type="ORF">CASFOL_010031</name>
</gene>
<organism evidence="1 2">
    <name type="scientific">Castilleja foliolosa</name>
    <dbReference type="NCBI Taxonomy" id="1961234"/>
    <lineage>
        <taxon>Eukaryota</taxon>
        <taxon>Viridiplantae</taxon>
        <taxon>Streptophyta</taxon>
        <taxon>Embryophyta</taxon>
        <taxon>Tracheophyta</taxon>
        <taxon>Spermatophyta</taxon>
        <taxon>Magnoliopsida</taxon>
        <taxon>eudicotyledons</taxon>
        <taxon>Gunneridae</taxon>
        <taxon>Pentapetalae</taxon>
        <taxon>asterids</taxon>
        <taxon>lamiids</taxon>
        <taxon>Lamiales</taxon>
        <taxon>Orobanchaceae</taxon>
        <taxon>Pedicularideae</taxon>
        <taxon>Castillejinae</taxon>
        <taxon>Castilleja</taxon>
    </lineage>
</organism>
<proteinExistence type="predicted"/>
<dbReference type="EMBL" id="JAVIJP010000013">
    <property type="protein sequence ID" value="KAL3644851.1"/>
    <property type="molecule type" value="Genomic_DNA"/>
</dbReference>